<proteinExistence type="inferred from homology"/>
<evidence type="ECO:0000259" key="10">
    <source>
        <dbReference type="PROSITE" id="PS50021"/>
    </source>
</evidence>
<dbReference type="SUPFAM" id="SSF51735">
    <property type="entry name" value="NAD(P)-binding Rossmann-fold domains"/>
    <property type="match status" value="1"/>
</dbReference>
<dbReference type="CDD" id="cd01080">
    <property type="entry name" value="NAD_bind_m-THF_DH_Cyclohyd"/>
    <property type="match status" value="1"/>
</dbReference>
<dbReference type="InterPro" id="IPR020630">
    <property type="entry name" value="THF_DH/CycHdrlase_cat_dom"/>
</dbReference>
<dbReference type="PROSITE" id="PS00767">
    <property type="entry name" value="THF_DHG_CYH_2"/>
    <property type="match status" value="1"/>
</dbReference>
<dbReference type="HAMAP" id="MF_01576">
    <property type="entry name" value="THF_DHG_CYH"/>
    <property type="match status" value="1"/>
</dbReference>
<comment type="pathway">
    <text evidence="1">One-carbon metabolism; tetrahydrofolate interconversion.</text>
</comment>
<dbReference type="InterPro" id="IPR036872">
    <property type="entry name" value="CH_dom_sf"/>
</dbReference>
<gene>
    <name evidence="11" type="ORF">THRCLA_07681</name>
</gene>
<feature type="domain" description="Calponin-homology (CH)" evidence="10">
    <location>
        <begin position="795"/>
        <end position="911"/>
    </location>
</feature>
<dbReference type="FunFam" id="3.40.50.10860:FF:000005">
    <property type="entry name" value="C-1-tetrahydrofolate synthase, cytoplasmic, putative"/>
    <property type="match status" value="1"/>
</dbReference>
<dbReference type="EMBL" id="JNBS01002064">
    <property type="protein sequence ID" value="OQR95661.1"/>
    <property type="molecule type" value="Genomic_DNA"/>
</dbReference>
<keyword evidence="7" id="KW-0560">Oxidoreductase</keyword>
<evidence type="ECO:0000256" key="4">
    <source>
        <dbReference type="ARBA" id="ARBA00022563"/>
    </source>
</evidence>
<dbReference type="STRING" id="74557.A0A1V9ZCL9"/>
<evidence type="ECO:0000256" key="2">
    <source>
        <dbReference type="ARBA" id="ARBA00010994"/>
    </source>
</evidence>
<sequence length="1337" mass="151931">MVNTRVINGTFIAAKMRAQVKAKIDAITAINSSVKPALGVIMAGERKDSKLYVEAKGRACREVGIQSVNRFFSSSVTQEEVLHQVHLFNNDHAIDGILVQMPLPSTIDEKVIIDAVLPTKDVDGLHPFNVGELSMRGRTPLFTACTPEGVVQMLDEEGVEINGKVAVVLGRSDLVGNPVGMLLRKRNATVISCHSKTINIPHFVRQADIVISACGVPHIVRGEWLKPGAVVIDVGINFINDSEGNSKMVGDVCFDEAIGVAGAITPVPGGVGPMTIAMLMRNVCTSFERRINLKLLFMPFVVICLQFRSQIPQVFRLSLTKANEAREPMPPLTAPSPRRSVTASSGHRQSTTHQQSLKQSSPYNPPFGKNRLSQAGIKPQASPREFTIDSRDKESIMFPYSNIADEDGSLQKIMWSKWCDENPGESYTEYKDSAQFTSFALYAQMKLQEAKRTASYLEHPNIFVTAVACSLLTSCANRLGASGGIVHQLLHVLTSAIYHCKNLNIMPIPFGTNAHSPYFIEYRRLRRTCVELLEENTRKINDTVDRKQGFTKLQRVIQGTTRVWKHRLLQFLFYQWVYYHHRRRRIRVFIERAFRHKNRGTIKEIFRAWRVEALRKAYYRESANYQTMLSVTAESLNRKDVQLITATEKFTKLQMHVDQMTASNASLIARVQELEGQIRLMKITSTSSSSNVQTTSPKLNTSTVAYERMDTILYEDNSKDNGRVNKMLLEGMFAMARMVEASVIQFSKDALEALESQFDGAELRLLSERISDEHAKIDNITTGYQNIHLTNVLSKPIDTILLHWARIKLEQSKVALRPQDRIIKNFSDDLADGSKFSTLLHYLYPLEYNVHMLQEIDVEQRLRNIERFNRELRIETSSEVKLPQVVTADSIATQGSTENVVFLGMLFAMHQSHFSRINTEKCRKIFLQIVASWKKVRSLMLEVKRSPEDPLGGENIMVVTLVKEMRRCEDLHSHLHHEITALTCSSSESACVLSKLMHRILCFSWRMLSQRDQGVDGDMVDERKAETIRKFTTVPVEDIRNIIEDEKISGGSRRNSVSDSEVMTRVFGIQRVLKHYFNDLHAIFRHYSCSTLRGHSSTMSLNEYSKFVKDCGIVDKKVMLPVVDAIYHHCVDDKDATSPREMNPPNFVQALVHIADKKFPTLPFEERIHELLEKFIVPNACRAQPEVFRLLLKSPEVRGVYQKYKVSLQYVFKYYSSMKSVDTIVTPNSKSSSTIDLNEFLSLTKDCKLIGSFITDVTVRHIFILVQHQYDDSETQVDMIAEDDSLQVDYSEFEEALAALTEYIICNPYVPLNKRLEQFISEMILPRARQKKKADLK</sequence>
<evidence type="ECO:0000256" key="3">
    <source>
        <dbReference type="ARBA" id="ARBA00011738"/>
    </source>
</evidence>
<evidence type="ECO:0000313" key="11">
    <source>
        <dbReference type="EMBL" id="OQR95661.1"/>
    </source>
</evidence>
<dbReference type="InterPro" id="IPR008907">
    <property type="entry name" value="TPP/p25"/>
</dbReference>
<keyword evidence="6" id="KW-0521">NADP</keyword>
<dbReference type="Pfam" id="PF02882">
    <property type="entry name" value="THF_DHG_CYH_C"/>
    <property type="match status" value="1"/>
</dbReference>
<keyword evidence="4" id="KW-0554">One-carbon metabolism</keyword>
<dbReference type="InterPro" id="IPR046346">
    <property type="entry name" value="Aminoacid_DH-like_N_sf"/>
</dbReference>
<comment type="caution">
    <text evidence="11">The sequence shown here is derived from an EMBL/GenBank/DDBJ whole genome shotgun (WGS) entry which is preliminary data.</text>
</comment>
<evidence type="ECO:0000256" key="9">
    <source>
        <dbReference type="SAM" id="MobiDB-lite"/>
    </source>
</evidence>
<dbReference type="GO" id="GO:0015631">
    <property type="term" value="F:tubulin binding"/>
    <property type="evidence" value="ECO:0007669"/>
    <property type="project" value="InterPro"/>
</dbReference>
<name>A0A1V9ZCL9_9STRA</name>
<evidence type="ECO:0000256" key="7">
    <source>
        <dbReference type="ARBA" id="ARBA00023002"/>
    </source>
</evidence>
<dbReference type="InterPro" id="IPR020631">
    <property type="entry name" value="THF_DH/CycHdrlase_NAD-bd_dom"/>
</dbReference>
<evidence type="ECO:0000256" key="5">
    <source>
        <dbReference type="ARBA" id="ARBA00022801"/>
    </source>
</evidence>
<dbReference type="PANTHER" id="PTHR48099:SF5">
    <property type="entry name" value="C-1-TETRAHYDROFOLATE SYNTHASE, CYTOPLASMIC"/>
    <property type="match status" value="1"/>
</dbReference>
<dbReference type="Pfam" id="PF05517">
    <property type="entry name" value="p25-alpha"/>
    <property type="match status" value="1"/>
</dbReference>
<dbReference type="Pfam" id="PF00763">
    <property type="entry name" value="THF_DHG_CYH"/>
    <property type="match status" value="1"/>
</dbReference>
<evidence type="ECO:0000313" key="12">
    <source>
        <dbReference type="Proteomes" id="UP000243217"/>
    </source>
</evidence>
<keyword evidence="8" id="KW-0511">Multifunctional enzyme</keyword>
<dbReference type="PANTHER" id="PTHR48099">
    <property type="entry name" value="C-1-TETRAHYDROFOLATE SYNTHASE, CYTOPLASMIC-RELATED"/>
    <property type="match status" value="1"/>
</dbReference>
<dbReference type="Gene3D" id="3.40.50.10860">
    <property type="entry name" value="Leucine Dehydrogenase, chain A, domain 1"/>
    <property type="match status" value="1"/>
</dbReference>
<comment type="similarity">
    <text evidence="2">Belongs to the TPPP family.</text>
</comment>
<dbReference type="InterPro" id="IPR011992">
    <property type="entry name" value="EF-hand-dom_pair"/>
</dbReference>
<dbReference type="PROSITE" id="PS50021">
    <property type="entry name" value="CH"/>
    <property type="match status" value="1"/>
</dbReference>
<dbReference type="PRINTS" id="PR00085">
    <property type="entry name" value="THFDHDRGNASE"/>
</dbReference>
<protein>
    <recommendedName>
        <fullName evidence="10">Calponin-homology (CH) domain-containing protein</fullName>
    </recommendedName>
</protein>
<dbReference type="GO" id="GO:0005829">
    <property type="term" value="C:cytosol"/>
    <property type="evidence" value="ECO:0007669"/>
    <property type="project" value="TreeGrafter"/>
</dbReference>
<dbReference type="InterPro" id="IPR000672">
    <property type="entry name" value="THF_DH/CycHdrlase"/>
</dbReference>
<dbReference type="SUPFAM" id="SSF53223">
    <property type="entry name" value="Aminoacid dehydrogenase-like, N-terminal domain"/>
    <property type="match status" value="1"/>
</dbReference>
<dbReference type="Gene3D" id="1.10.238.10">
    <property type="entry name" value="EF-hand"/>
    <property type="match status" value="1"/>
</dbReference>
<dbReference type="InterPro" id="IPR020867">
    <property type="entry name" value="THF_DH/CycHdrlase_CS"/>
</dbReference>
<dbReference type="GO" id="GO:0004477">
    <property type="term" value="F:methenyltetrahydrofolate cyclohydrolase activity"/>
    <property type="evidence" value="ECO:0007669"/>
    <property type="project" value="TreeGrafter"/>
</dbReference>
<dbReference type="Gene3D" id="1.10.418.10">
    <property type="entry name" value="Calponin-like domain"/>
    <property type="match status" value="1"/>
</dbReference>
<feature type="region of interest" description="Disordered" evidence="9">
    <location>
        <begin position="326"/>
        <end position="388"/>
    </location>
</feature>
<comment type="subunit">
    <text evidence="3">Homodimer.</text>
</comment>
<evidence type="ECO:0000256" key="8">
    <source>
        <dbReference type="ARBA" id="ARBA00023268"/>
    </source>
</evidence>
<dbReference type="GO" id="GO:0046785">
    <property type="term" value="P:microtubule polymerization"/>
    <property type="evidence" value="ECO:0007669"/>
    <property type="project" value="InterPro"/>
</dbReference>
<dbReference type="SUPFAM" id="SSF47576">
    <property type="entry name" value="Calponin-homology domain, CH-domain"/>
    <property type="match status" value="1"/>
</dbReference>
<reference evidence="11 12" key="1">
    <citation type="journal article" date="2014" name="Genome Biol. Evol.">
        <title>The secreted proteins of Achlya hypogyna and Thraustotheca clavata identify the ancestral oomycete secretome and reveal gene acquisitions by horizontal gene transfer.</title>
        <authorList>
            <person name="Misner I."/>
            <person name="Blouin N."/>
            <person name="Leonard G."/>
            <person name="Richards T.A."/>
            <person name="Lane C.E."/>
        </authorList>
    </citation>
    <scope>NUCLEOTIDE SEQUENCE [LARGE SCALE GENOMIC DNA]</scope>
    <source>
        <strain evidence="11 12">ATCC 34112</strain>
    </source>
</reference>
<organism evidence="11 12">
    <name type="scientific">Thraustotheca clavata</name>
    <dbReference type="NCBI Taxonomy" id="74557"/>
    <lineage>
        <taxon>Eukaryota</taxon>
        <taxon>Sar</taxon>
        <taxon>Stramenopiles</taxon>
        <taxon>Oomycota</taxon>
        <taxon>Saprolegniomycetes</taxon>
        <taxon>Saprolegniales</taxon>
        <taxon>Achlyaceae</taxon>
        <taxon>Thraustotheca</taxon>
    </lineage>
</organism>
<dbReference type="OrthoDB" id="193095at2759"/>
<keyword evidence="5" id="KW-0378">Hydrolase</keyword>
<accession>A0A1V9ZCL9</accession>
<dbReference type="FunFam" id="3.40.50.720:FF:000006">
    <property type="entry name" value="Bifunctional protein FolD"/>
    <property type="match status" value="1"/>
</dbReference>
<dbReference type="GO" id="GO:0035999">
    <property type="term" value="P:tetrahydrofolate interconversion"/>
    <property type="evidence" value="ECO:0007669"/>
    <property type="project" value="TreeGrafter"/>
</dbReference>
<feature type="compositionally biased region" description="Polar residues" evidence="9">
    <location>
        <begin position="339"/>
        <end position="362"/>
    </location>
</feature>
<keyword evidence="12" id="KW-1185">Reference proteome</keyword>
<dbReference type="SUPFAM" id="SSF47473">
    <property type="entry name" value="EF-hand"/>
    <property type="match status" value="1"/>
</dbReference>
<evidence type="ECO:0000256" key="6">
    <source>
        <dbReference type="ARBA" id="ARBA00022857"/>
    </source>
</evidence>
<dbReference type="GO" id="GO:0004488">
    <property type="term" value="F:methylenetetrahydrofolate dehydrogenase (NADP+) activity"/>
    <property type="evidence" value="ECO:0007669"/>
    <property type="project" value="InterPro"/>
</dbReference>
<dbReference type="Gene3D" id="3.40.50.720">
    <property type="entry name" value="NAD(P)-binding Rossmann-like Domain"/>
    <property type="match status" value="1"/>
</dbReference>
<dbReference type="InterPro" id="IPR036291">
    <property type="entry name" value="NAD(P)-bd_dom_sf"/>
</dbReference>
<dbReference type="InterPro" id="IPR001715">
    <property type="entry name" value="CH_dom"/>
</dbReference>
<dbReference type="Proteomes" id="UP000243217">
    <property type="component" value="Unassembled WGS sequence"/>
</dbReference>
<evidence type="ECO:0000256" key="1">
    <source>
        <dbReference type="ARBA" id="ARBA00004777"/>
    </source>
</evidence>